<organism evidence="1 2">
    <name type="scientific">Halorientalis persicus</name>
    <dbReference type="NCBI Taxonomy" id="1367881"/>
    <lineage>
        <taxon>Archaea</taxon>
        <taxon>Methanobacteriati</taxon>
        <taxon>Methanobacteriota</taxon>
        <taxon>Stenosarchaea group</taxon>
        <taxon>Halobacteria</taxon>
        <taxon>Halobacteriales</taxon>
        <taxon>Haloarculaceae</taxon>
        <taxon>Halorientalis</taxon>
    </lineage>
</organism>
<accession>A0A1H8I150</accession>
<dbReference type="Proteomes" id="UP000198775">
    <property type="component" value="Unassembled WGS sequence"/>
</dbReference>
<sequence>MLPEMRSDATWSFREGRAIIEQKGLLDDLPTIAGAFDAHGGGNQNYTARADELNPLGWEQEVSAQFEAFTADGTASRRASFDAYKDGVLLEHERGEQMRANWHLLKMEAAYRDPRGFDDRYHADVAVLLIPDYVNFPTLERTENDVQAVLANYFGFSIPLFVWQYPTED</sequence>
<proteinExistence type="predicted"/>
<protein>
    <submittedName>
        <fullName evidence="1">Uncharacterized protein</fullName>
    </submittedName>
</protein>
<evidence type="ECO:0000313" key="1">
    <source>
        <dbReference type="EMBL" id="SEN62209.1"/>
    </source>
</evidence>
<keyword evidence="2" id="KW-1185">Reference proteome</keyword>
<reference evidence="2" key="1">
    <citation type="submission" date="2016-10" db="EMBL/GenBank/DDBJ databases">
        <authorList>
            <person name="Varghese N."/>
            <person name="Submissions S."/>
        </authorList>
    </citation>
    <scope>NUCLEOTIDE SEQUENCE [LARGE SCALE GENOMIC DNA]</scope>
    <source>
        <strain evidence="2">IBRC-M 10043</strain>
    </source>
</reference>
<dbReference type="AlphaFoldDB" id="A0A1H8I150"/>
<evidence type="ECO:0000313" key="2">
    <source>
        <dbReference type="Proteomes" id="UP000198775"/>
    </source>
</evidence>
<gene>
    <name evidence="1" type="ORF">SAMN05216388_100447</name>
</gene>
<dbReference type="EMBL" id="FOCX01000004">
    <property type="protein sequence ID" value="SEN62209.1"/>
    <property type="molecule type" value="Genomic_DNA"/>
</dbReference>
<dbReference type="OrthoDB" id="256717at2157"/>
<name>A0A1H8I150_9EURY</name>